<dbReference type="InterPro" id="IPR009057">
    <property type="entry name" value="Homeodomain-like_sf"/>
</dbReference>
<gene>
    <name evidence="6" type="ORF">RM544_05370</name>
</gene>
<evidence type="ECO:0000259" key="5">
    <source>
        <dbReference type="PROSITE" id="PS50977"/>
    </source>
</evidence>
<evidence type="ECO:0000313" key="6">
    <source>
        <dbReference type="EMBL" id="MDT0581958.1"/>
    </source>
</evidence>
<evidence type="ECO:0000313" key="7">
    <source>
        <dbReference type="Proteomes" id="UP001249020"/>
    </source>
</evidence>
<keyword evidence="3" id="KW-0804">Transcription</keyword>
<dbReference type="SUPFAM" id="SSF48498">
    <property type="entry name" value="Tetracyclin repressor-like, C-terminal domain"/>
    <property type="match status" value="1"/>
</dbReference>
<evidence type="ECO:0000256" key="3">
    <source>
        <dbReference type="ARBA" id="ARBA00023163"/>
    </source>
</evidence>
<dbReference type="AlphaFoldDB" id="A0AAW8QXS6"/>
<proteinExistence type="predicted"/>
<dbReference type="InterPro" id="IPR001647">
    <property type="entry name" value="HTH_TetR"/>
</dbReference>
<dbReference type="Pfam" id="PF00440">
    <property type="entry name" value="TetR_N"/>
    <property type="match status" value="1"/>
</dbReference>
<comment type="caution">
    <text evidence="6">The sequence shown here is derived from an EMBL/GenBank/DDBJ whole genome shotgun (WGS) entry which is preliminary data.</text>
</comment>
<evidence type="ECO:0000256" key="2">
    <source>
        <dbReference type="ARBA" id="ARBA00023125"/>
    </source>
</evidence>
<sequence>MPKQAQYNINDILSYAVEIFTEQGFASASMEEIIARTQFNRRAFYLEFKSKRGFLHAVLQHYVDTQLSRCQESLVARRETGTVAIDDYFRAYYSLISEQGCLLVDCISELGRSDEQVQTIARHYYDSLQLCFIACLERAQKHQQIRPDVNIEAIALQLTCFTQGFAVSSILQDGEDDVLIAMRQVLSSVALNQEADT</sequence>
<evidence type="ECO:0000256" key="4">
    <source>
        <dbReference type="PROSITE-ProRule" id="PRU00335"/>
    </source>
</evidence>
<keyword evidence="7" id="KW-1185">Reference proteome</keyword>
<dbReference type="GO" id="GO:0003677">
    <property type="term" value="F:DNA binding"/>
    <property type="evidence" value="ECO:0007669"/>
    <property type="project" value="UniProtKB-UniRule"/>
</dbReference>
<evidence type="ECO:0000256" key="1">
    <source>
        <dbReference type="ARBA" id="ARBA00023015"/>
    </source>
</evidence>
<dbReference type="PANTHER" id="PTHR47506">
    <property type="entry name" value="TRANSCRIPTIONAL REGULATORY PROTEIN"/>
    <property type="match status" value="1"/>
</dbReference>
<protein>
    <submittedName>
        <fullName evidence="6">TetR/AcrR family transcriptional regulator</fullName>
    </submittedName>
</protein>
<dbReference type="PANTHER" id="PTHR47506:SF8">
    <property type="entry name" value="REPRESSOR OF PUTATIVE XENOBIOTIC REDUCTASE TETR FAMILY-RELATED"/>
    <property type="match status" value="1"/>
</dbReference>
<dbReference type="RefSeq" id="WP_311360752.1">
    <property type="nucleotide sequence ID" value="NZ_JAVRIE010000002.1"/>
</dbReference>
<dbReference type="Gene3D" id="1.10.357.10">
    <property type="entry name" value="Tetracycline Repressor, domain 2"/>
    <property type="match status" value="1"/>
</dbReference>
<name>A0AAW8QXS6_9ALTE</name>
<dbReference type="InterPro" id="IPR036271">
    <property type="entry name" value="Tet_transcr_reg_TetR-rel_C_sf"/>
</dbReference>
<dbReference type="Pfam" id="PF16925">
    <property type="entry name" value="TetR_C_13"/>
    <property type="match status" value="1"/>
</dbReference>
<feature type="DNA-binding region" description="H-T-H motif" evidence="4">
    <location>
        <begin position="29"/>
        <end position="48"/>
    </location>
</feature>
<reference evidence="6 7" key="1">
    <citation type="submission" date="2023-09" db="EMBL/GenBank/DDBJ databases">
        <authorList>
            <person name="Rey-Velasco X."/>
        </authorList>
    </citation>
    <scope>NUCLEOTIDE SEQUENCE [LARGE SCALE GENOMIC DNA]</scope>
    <source>
        <strain evidence="6 7">W409</strain>
    </source>
</reference>
<dbReference type="SUPFAM" id="SSF46689">
    <property type="entry name" value="Homeodomain-like"/>
    <property type="match status" value="1"/>
</dbReference>
<organism evidence="6 7">
    <name type="scientific">Brumicola blandensis</name>
    <dbReference type="NCBI Taxonomy" id="3075611"/>
    <lineage>
        <taxon>Bacteria</taxon>
        <taxon>Pseudomonadati</taxon>
        <taxon>Pseudomonadota</taxon>
        <taxon>Gammaproteobacteria</taxon>
        <taxon>Alteromonadales</taxon>
        <taxon>Alteromonadaceae</taxon>
        <taxon>Brumicola</taxon>
    </lineage>
</organism>
<dbReference type="Proteomes" id="UP001249020">
    <property type="component" value="Unassembled WGS sequence"/>
</dbReference>
<dbReference type="EMBL" id="JAVRIE010000002">
    <property type="protein sequence ID" value="MDT0581958.1"/>
    <property type="molecule type" value="Genomic_DNA"/>
</dbReference>
<keyword evidence="2 4" id="KW-0238">DNA-binding</keyword>
<feature type="domain" description="HTH tetR-type" evidence="5">
    <location>
        <begin position="6"/>
        <end position="66"/>
    </location>
</feature>
<accession>A0AAW8QXS6</accession>
<dbReference type="PROSITE" id="PS50977">
    <property type="entry name" value="HTH_TETR_2"/>
    <property type="match status" value="1"/>
</dbReference>
<dbReference type="Gene3D" id="1.10.10.60">
    <property type="entry name" value="Homeodomain-like"/>
    <property type="match status" value="1"/>
</dbReference>
<dbReference type="InterPro" id="IPR011075">
    <property type="entry name" value="TetR_C"/>
</dbReference>
<keyword evidence="1" id="KW-0805">Transcription regulation</keyword>